<dbReference type="PROSITE" id="PS50994">
    <property type="entry name" value="INTEGRASE"/>
    <property type="match status" value="1"/>
</dbReference>
<evidence type="ECO:0000256" key="1">
    <source>
        <dbReference type="ARBA" id="ARBA00022723"/>
    </source>
</evidence>
<evidence type="ECO:0000313" key="6">
    <source>
        <dbReference type="Proteomes" id="UP001151760"/>
    </source>
</evidence>
<dbReference type="InterPro" id="IPR012337">
    <property type="entry name" value="RNaseH-like_sf"/>
</dbReference>
<dbReference type="Gene3D" id="3.30.420.10">
    <property type="entry name" value="Ribonuclease H-like superfamily/Ribonuclease H"/>
    <property type="match status" value="1"/>
</dbReference>
<dbReference type="InterPro" id="IPR039537">
    <property type="entry name" value="Retrotran_Ty1/copia-like"/>
</dbReference>
<dbReference type="InterPro" id="IPR001584">
    <property type="entry name" value="Integrase_cat-core"/>
</dbReference>
<protein>
    <submittedName>
        <fullName evidence="5">Retrotransposon protein, putative, ty1-copia subclass</fullName>
    </submittedName>
</protein>
<dbReference type="InterPro" id="IPR025724">
    <property type="entry name" value="GAG-pre-integrase_dom"/>
</dbReference>
<dbReference type="EMBL" id="BQNB010011414">
    <property type="protein sequence ID" value="GJS90266.1"/>
    <property type="molecule type" value="Genomic_DNA"/>
</dbReference>
<feature type="compositionally biased region" description="Basic and acidic residues" evidence="3">
    <location>
        <begin position="1064"/>
        <end position="1076"/>
    </location>
</feature>
<gene>
    <name evidence="5" type="ORF">Tco_0772902</name>
</gene>
<dbReference type="PANTHER" id="PTHR42648:SF27">
    <property type="entry name" value="RNA-DIRECTED DNA POLYMERASE"/>
    <property type="match status" value="1"/>
</dbReference>
<dbReference type="Pfam" id="PF07727">
    <property type="entry name" value="RVT_2"/>
    <property type="match status" value="1"/>
</dbReference>
<dbReference type="CDD" id="cd09272">
    <property type="entry name" value="RNase_HI_RT_Ty1"/>
    <property type="match status" value="1"/>
</dbReference>
<dbReference type="Pfam" id="PF13976">
    <property type="entry name" value="gag_pre-integrs"/>
    <property type="match status" value="1"/>
</dbReference>
<dbReference type="Pfam" id="PF00665">
    <property type="entry name" value="rve"/>
    <property type="match status" value="1"/>
</dbReference>
<reference evidence="5" key="2">
    <citation type="submission" date="2022-01" db="EMBL/GenBank/DDBJ databases">
        <authorList>
            <person name="Yamashiro T."/>
            <person name="Shiraishi A."/>
            <person name="Satake H."/>
            <person name="Nakayama K."/>
        </authorList>
    </citation>
    <scope>NUCLEOTIDE SEQUENCE</scope>
</reference>
<dbReference type="Proteomes" id="UP001151760">
    <property type="component" value="Unassembled WGS sequence"/>
</dbReference>
<proteinExistence type="predicted"/>
<dbReference type="InterPro" id="IPR013103">
    <property type="entry name" value="RVT_2"/>
</dbReference>
<comment type="caution">
    <text evidence="5">The sequence shown here is derived from an EMBL/GenBank/DDBJ whole genome shotgun (WGS) entry which is preliminary data.</text>
</comment>
<reference evidence="5" key="1">
    <citation type="journal article" date="2022" name="Int. J. Mol. Sci.">
        <title>Draft Genome of Tanacetum Coccineum: Genomic Comparison of Closely Related Tanacetum-Family Plants.</title>
        <authorList>
            <person name="Yamashiro T."/>
            <person name="Shiraishi A."/>
            <person name="Nakayama K."/>
            <person name="Satake H."/>
        </authorList>
    </citation>
    <scope>NUCLEOTIDE SEQUENCE</scope>
</reference>
<keyword evidence="2" id="KW-0378">Hydrolase</keyword>
<accession>A0ABQ4ZLE1</accession>
<sequence length="1089" mass="124179">MTTSSANNSVFRGFFEKQKLTGPNFIDWYRQLRIVLSIEDKLNYLERPLPPAPVAPKGQHVAPEIVAAHNAWIKGSKEIAGLMLMTRDSEIQRNLKNLYANDMLKELRTLFAQQAETLEEELSSVFSQVAEEEKEHSFRSWWFRASRKLKVGALSLYVGNGQREAVEAIGVFYLCLPSGLEIVLNNCHYAPSITRGVIYVSRLYEDGFINCFVNNTIQVSRNNMVYFSAIPKDGIFKIDLSNSYTNDSSICVISNKRVKVDLDYAFLWHCRLGHISKKRIEKLQNDGLLNSTDHRAFEKCVSCMSGKMTRKPYTHQVERAKDLLGLIHIDVYGPFKIMSRQGASYFVTFTDDFSRYGYVYLLKHKHEVFETFKVFQKEVENQLGKTIKSLRSDRGGEYISKKFLDHLKDHGIIAHHTPPYTPQHNGVSQRRNRTLLDMVRSMMSQTTLTKSFWDYALETATRILNMVPTKMVEKTPNEETMGYSFYYPPENKVLVARNAEFLENNLITQEASGSLEDLKIIQEEDTHPSIDTSLNLEEDDLEIDEPQSDINPIRRSTRTRRNTDRLCLYIDAEEHELGDLGEPANYKAPLLGPESDKWLNAMNVEMQSIKDNKVWDLVDLPPNGKTVDSKWLFKKKTDMDGAVHTYKAHLVAKGYTQTPGIDYEETFSCVANIRAIRIFIAITAYYDYEIWQMDVKTAFLNGYLSEEVYMKQPEGFVNPKYPNRDVKSYLGRCFAMKDLGEAAYILGIKIYRDRSRWLVRLCQSTYIKKILKQYHMENSKRGSIPMQEKLRLSKSQGVSTPAELKRMQNVSYASVVGSIMYVVICTRPDVAFAQNITSRFQQNSGDLYWTTVNNILKYLRNTKDMFLVYGGDIKRELRVSCYTDAGYLRMLMTSSLYVFVLNGGAVDWKSAKQSIFATSSAEAKYIAAYDASKEAVWVRKFISGLGVVPTIEEPINMYCDNTGAIAIAKESGITKGARHFRAKVHYLREVIEFGDIKLEKVHTDKNLADLFTKALAFPKHSEHTRNIGMLPAKNPEISVGIPKPVRNGGGDVKRFTDGNGGGDGVEKRGWDGKYDPEIPSPLAIPKCNT</sequence>
<evidence type="ECO:0000313" key="5">
    <source>
        <dbReference type="EMBL" id="GJS90266.1"/>
    </source>
</evidence>
<evidence type="ECO:0000256" key="3">
    <source>
        <dbReference type="SAM" id="MobiDB-lite"/>
    </source>
</evidence>
<feature type="domain" description="Integrase catalytic" evidence="4">
    <location>
        <begin position="308"/>
        <end position="484"/>
    </location>
</feature>
<keyword evidence="1" id="KW-0479">Metal-binding</keyword>
<dbReference type="SUPFAM" id="SSF53098">
    <property type="entry name" value="Ribonuclease H-like"/>
    <property type="match status" value="1"/>
</dbReference>
<evidence type="ECO:0000259" key="4">
    <source>
        <dbReference type="PROSITE" id="PS50994"/>
    </source>
</evidence>
<evidence type="ECO:0000256" key="2">
    <source>
        <dbReference type="ARBA" id="ARBA00022801"/>
    </source>
</evidence>
<feature type="region of interest" description="Disordered" evidence="3">
    <location>
        <begin position="1038"/>
        <end position="1078"/>
    </location>
</feature>
<dbReference type="InterPro" id="IPR036397">
    <property type="entry name" value="RNaseH_sf"/>
</dbReference>
<organism evidence="5 6">
    <name type="scientific">Tanacetum coccineum</name>
    <dbReference type="NCBI Taxonomy" id="301880"/>
    <lineage>
        <taxon>Eukaryota</taxon>
        <taxon>Viridiplantae</taxon>
        <taxon>Streptophyta</taxon>
        <taxon>Embryophyta</taxon>
        <taxon>Tracheophyta</taxon>
        <taxon>Spermatophyta</taxon>
        <taxon>Magnoliopsida</taxon>
        <taxon>eudicotyledons</taxon>
        <taxon>Gunneridae</taxon>
        <taxon>Pentapetalae</taxon>
        <taxon>asterids</taxon>
        <taxon>campanulids</taxon>
        <taxon>Asterales</taxon>
        <taxon>Asteraceae</taxon>
        <taxon>Asteroideae</taxon>
        <taxon>Anthemideae</taxon>
        <taxon>Anthemidinae</taxon>
        <taxon>Tanacetum</taxon>
    </lineage>
</organism>
<name>A0ABQ4ZLE1_9ASTR</name>
<dbReference type="PANTHER" id="PTHR42648">
    <property type="entry name" value="TRANSPOSASE, PUTATIVE-RELATED"/>
    <property type="match status" value="1"/>
</dbReference>
<keyword evidence="6" id="KW-1185">Reference proteome</keyword>